<evidence type="ECO:0000256" key="2">
    <source>
        <dbReference type="ARBA" id="ARBA00023125"/>
    </source>
</evidence>
<evidence type="ECO:0000259" key="6">
    <source>
        <dbReference type="PROSITE" id="PS50217"/>
    </source>
</evidence>
<feature type="coiled-coil region" evidence="4">
    <location>
        <begin position="289"/>
        <end position="323"/>
    </location>
</feature>
<dbReference type="InterPro" id="IPR004827">
    <property type="entry name" value="bZIP"/>
</dbReference>
<protein>
    <recommendedName>
        <fullName evidence="6">BZIP domain-containing protein</fullName>
    </recommendedName>
</protein>
<feature type="domain" description="BZIP" evidence="6">
    <location>
        <begin position="271"/>
        <end position="321"/>
    </location>
</feature>
<dbReference type="RefSeq" id="XP_066830564.1">
    <property type="nucleotide sequence ID" value="XM_066973757.1"/>
</dbReference>
<evidence type="ECO:0000256" key="3">
    <source>
        <dbReference type="ARBA" id="ARBA00023163"/>
    </source>
</evidence>
<dbReference type="InterPro" id="IPR046347">
    <property type="entry name" value="bZIP_sf"/>
</dbReference>
<keyword evidence="1" id="KW-0805">Transcription regulation</keyword>
<dbReference type="PANTHER" id="PTHR11462">
    <property type="entry name" value="JUN TRANSCRIPTION FACTOR-RELATED"/>
    <property type="match status" value="1"/>
</dbReference>
<proteinExistence type="predicted"/>
<dbReference type="GeneID" id="92208822"/>
<dbReference type="Pfam" id="PF07716">
    <property type="entry name" value="bZIP_2"/>
    <property type="match status" value="1"/>
</dbReference>
<feature type="compositionally biased region" description="Polar residues" evidence="5">
    <location>
        <begin position="1"/>
        <end position="12"/>
    </location>
</feature>
<keyword evidence="8" id="KW-1185">Reference proteome</keyword>
<keyword evidence="3" id="KW-0804">Transcription</keyword>
<dbReference type="EMBL" id="OZ022408">
    <property type="protein sequence ID" value="CAK9439526.1"/>
    <property type="molecule type" value="Genomic_DNA"/>
</dbReference>
<dbReference type="InterPro" id="IPR050946">
    <property type="entry name" value="AP-1_TF_bZIP"/>
</dbReference>
<keyword evidence="2" id="KW-0238">DNA-binding</keyword>
<dbReference type="SUPFAM" id="SSF57959">
    <property type="entry name" value="Leucine zipper domain"/>
    <property type="match status" value="1"/>
</dbReference>
<name>A0ABP0ZMN5_9ASCO</name>
<dbReference type="PANTHER" id="PTHR11462:SF35">
    <property type="entry name" value="TRANSCRIPTION FACTOR JRA"/>
    <property type="match status" value="1"/>
</dbReference>
<dbReference type="CDD" id="cd12192">
    <property type="entry name" value="GCN4_cent"/>
    <property type="match status" value="1"/>
</dbReference>
<dbReference type="Gene3D" id="3.30.160.60">
    <property type="entry name" value="Classic Zinc Finger"/>
    <property type="match status" value="1"/>
</dbReference>
<organism evidence="7 8">
    <name type="scientific">Lodderomyces beijingensis</name>
    <dbReference type="NCBI Taxonomy" id="1775926"/>
    <lineage>
        <taxon>Eukaryota</taxon>
        <taxon>Fungi</taxon>
        <taxon>Dikarya</taxon>
        <taxon>Ascomycota</taxon>
        <taxon>Saccharomycotina</taxon>
        <taxon>Pichiomycetes</taxon>
        <taxon>Debaryomycetaceae</taxon>
        <taxon>Candida/Lodderomyces clade</taxon>
        <taxon>Lodderomyces</taxon>
    </lineage>
</organism>
<dbReference type="Proteomes" id="UP001497383">
    <property type="component" value="Chromosome 4"/>
</dbReference>
<evidence type="ECO:0000256" key="5">
    <source>
        <dbReference type="SAM" id="MobiDB-lite"/>
    </source>
</evidence>
<evidence type="ECO:0000256" key="1">
    <source>
        <dbReference type="ARBA" id="ARBA00023015"/>
    </source>
</evidence>
<accession>A0ABP0ZMN5</accession>
<keyword evidence="4" id="KW-0175">Coiled coil</keyword>
<dbReference type="PROSITE" id="PS00036">
    <property type="entry name" value="BZIP_BASIC"/>
    <property type="match status" value="1"/>
</dbReference>
<evidence type="ECO:0000256" key="4">
    <source>
        <dbReference type="SAM" id="Coils"/>
    </source>
</evidence>
<gene>
    <name evidence="7" type="ORF">LODBEIA_P36260</name>
</gene>
<sequence length="331" mass="35176">MSTTTASANATQMKFEDSSESSAMPANPVVPAASSSTPTVPALGKMTEETKKNNNVLSPFHIHSSVLDSVFSTQLDGKDDAIDHTPMFDELDFIVDGANVNSKDEWVALFDEAALFAGSEELAAQEDASQPLLSLDAGAGAKGGLLEDSMLEALLVEPSPNGLSDETVSAATTSASSPELAASSICTSVAPSTTSSGVKRTFCKVDNSTTTTGRTQAQLFTPNPSSTLPTPQLDVKRPSLKKTKVDHLGCVTYSKKQRTQSLQPIDFTEIEDSTALKRAKNTEAARRSRARKMERMSQLEDRVGDLMAENDALQSEVERLKALLGSHGISC</sequence>
<evidence type="ECO:0000313" key="8">
    <source>
        <dbReference type="Proteomes" id="UP001497383"/>
    </source>
</evidence>
<reference evidence="7 8" key="1">
    <citation type="submission" date="2024-03" db="EMBL/GenBank/DDBJ databases">
        <authorList>
            <person name="Brejova B."/>
        </authorList>
    </citation>
    <scope>NUCLEOTIDE SEQUENCE [LARGE SCALE GENOMIC DNA]</scope>
    <source>
        <strain evidence="7 8">CBS 14171</strain>
    </source>
</reference>
<evidence type="ECO:0000313" key="7">
    <source>
        <dbReference type="EMBL" id="CAK9439526.1"/>
    </source>
</evidence>
<dbReference type="SMART" id="SM00338">
    <property type="entry name" value="BRLZ"/>
    <property type="match status" value="1"/>
</dbReference>
<feature type="region of interest" description="Disordered" evidence="5">
    <location>
        <begin position="1"/>
        <end position="40"/>
    </location>
</feature>
<dbReference type="PROSITE" id="PS50217">
    <property type="entry name" value="BZIP"/>
    <property type="match status" value="1"/>
</dbReference>
<dbReference type="CDD" id="cd12193">
    <property type="entry name" value="bZIP_GCN4"/>
    <property type="match status" value="1"/>
</dbReference>